<dbReference type="EMBL" id="JAKLWS010000008">
    <property type="protein sequence ID" value="MCG2588660.1"/>
    <property type="molecule type" value="Genomic_DNA"/>
</dbReference>
<dbReference type="InterPro" id="IPR019734">
    <property type="entry name" value="TPR_rpt"/>
</dbReference>
<feature type="repeat" description="TPR" evidence="1">
    <location>
        <begin position="515"/>
        <end position="548"/>
    </location>
</feature>
<organism evidence="3 4">
    <name type="scientific">Rhodohalobacter sulfatireducens</name>
    <dbReference type="NCBI Taxonomy" id="2911366"/>
    <lineage>
        <taxon>Bacteria</taxon>
        <taxon>Pseudomonadati</taxon>
        <taxon>Balneolota</taxon>
        <taxon>Balneolia</taxon>
        <taxon>Balneolales</taxon>
        <taxon>Balneolaceae</taxon>
        <taxon>Rhodohalobacter</taxon>
    </lineage>
</organism>
<dbReference type="RefSeq" id="WP_237853499.1">
    <property type="nucleotide sequence ID" value="NZ_JAKLWS010000008.1"/>
</dbReference>
<dbReference type="SUPFAM" id="SSF46894">
    <property type="entry name" value="C-terminal effector domain of the bipartite response regulators"/>
    <property type="match status" value="1"/>
</dbReference>
<dbReference type="SUPFAM" id="SSF48452">
    <property type="entry name" value="TPR-like"/>
    <property type="match status" value="1"/>
</dbReference>
<dbReference type="InterPro" id="IPR011990">
    <property type="entry name" value="TPR-like_helical_dom_sf"/>
</dbReference>
<dbReference type="SMART" id="SM00028">
    <property type="entry name" value="TPR"/>
    <property type="match status" value="5"/>
</dbReference>
<name>A0ABS9KCV5_9BACT</name>
<dbReference type="PROSITE" id="PS50005">
    <property type="entry name" value="TPR"/>
    <property type="match status" value="2"/>
</dbReference>
<dbReference type="InterPro" id="IPR051677">
    <property type="entry name" value="AfsR-DnrI-RedD_regulator"/>
</dbReference>
<keyword evidence="4" id="KW-1185">Reference proteome</keyword>
<protein>
    <submittedName>
        <fullName evidence="3">Tetratricopeptide repeat protein</fullName>
    </submittedName>
</protein>
<feature type="repeat" description="TPR" evidence="1">
    <location>
        <begin position="481"/>
        <end position="514"/>
    </location>
</feature>
<evidence type="ECO:0000256" key="1">
    <source>
        <dbReference type="PROSITE-ProRule" id="PRU00339"/>
    </source>
</evidence>
<proteinExistence type="predicted"/>
<accession>A0ABS9KCV5</accession>
<feature type="domain" description="Bacterial transcriptional activator" evidence="2">
    <location>
        <begin position="114"/>
        <end position="232"/>
    </location>
</feature>
<dbReference type="Gene3D" id="1.25.40.10">
    <property type="entry name" value="Tetratricopeptide repeat domain"/>
    <property type="match status" value="2"/>
</dbReference>
<dbReference type="Pfam" id="PF13432">
    <property type="entry name" value="TPR_16"/>
    <property type="match status" value="1"/>
</dbReference>
<evidence type="ECO:0000313" key="3">
    <source>
        <dbReference type="EMBL" id="MCG2588660.1"/>
    </source>
</evidence>
<sequence>MNQLNILGSAELRTHDGKLEHSFLAGPKRLFLLSFLLINKTTGFQRRDRILPLLWPEKGQKSARNALSNMLYHLRKTLGKNCIETRGTEELRVNNELFECDVFTFENAIENNDWEKALNLYRGRLLEGLHIPKASAELDQWLDTHRNHYHNEYLKAAEKAAQQFESSQQYREAVKYRKILYREDPFSIKKVKDLLRSLMYQDKQSEISEIINSHAKQMAKEFGENPSAIKKELSEFIEQSKPEIEKKKKYLKATHENSVAVLPFDVLGNHESTLHFARGLHNDLLTRLSANRQLSVISRTSVLRYEDSNQAIPEIARELGVRIIVEGSVQQIENRIRLNIQMIEAETDDHLWAETFDRELTTKNIFDIQSELAGRITDSLEGRFTKETTDQPKTEPTQNLDAYLLYTKGRFHLSQRSEVGISQAISYFRGAIDEDKDYAQAWTGLAEAQILAEWYNYPQESTQTDAMESAVKALSLNPKLGEAHTALGIIYVRRQNGPDALREFKTSVELQPGYAEGHNWLGWMNMVLGRIDQSIEPAEKAVTLDPHSPYTRVYLGQIYLANAHPENALKEVETAKKIEPDFGVIHFIEGLTLYHLGRYQEAEHAQKKALTLLTPESSPSSSEVIASLAIIHNKKGRKNRAQELIKKVLQTDDYASAGFAYAALGEHDKAFDAFDKVKQWGAFTTPTIRYLYPDFLSEIRKDNRFEKVLSNVNSSWDIT</sequence>
<evidence type="ECO:0000259" key="2">
    <source>
        <dbReference type="Pfam" id="PF03704"/>
    </source>
</evidence>
<dbReference type="InterPro" id="IPR016032">
    <property type="entry name" value="Sig_transdc_resp-reg_C-effctor"/>
</dbReference>
<dbReference type="InterPro" id="IPR005158">
    <property type="entry name" value="BTAD"/>
</dbReference>
<evidence type="ECO:0000313" key="4">
    <source>
        <dbReference type="Proteomes" id="UP001165366"/>
    </source>
</evidence>
<reference evidence="3" key="2">
    <citation type="submission" date="2024-05" db="EMBL/GenBank/DDBJ databases">
        <title>Rhodohalobacter halophilus gen. nov., sp. nov., a moderately halophilic member of the family Balneolaceae.</title>
        <authorList>
            <person name="Xia J."/>
        </authorList>
    </citation>
    <scope>NUCLEOTIDE SEQUENCE</scope>
    <source>
        <strain evidence="3">WB101</strain>
    </source>
</reference>
<dbReference type="InterPro" id="IPR036388">
    <property type="entry name" value="WH-like_DNA-bd_sf"/>
</dbReference>
<reference evidence="3" key="1">
    <citation type="submission" date="2022-01" db="EMBL/GenBank/DDBJ databases">
        <authorList>
            <person name="Wang Y."/>
        </authorList>
    </citation>
    <scope>NUCLEOTIDE SEQUENCE</scope>
    <source>
        <strain evidence="3">WB101</strain>
    </source>
</reference>
<keyword evidence="1" id="KW-0802">TPR repeat</keyword>
<gene>
    <name evidence="3" type="ORF">L6773_08795</name>
</gene>
<dbReference type="PANTHER" id="PTHR35807">
    <property type="entry name" value="TRANSCRIPTIONAL REGULATOR REDD-RELATED"/>
    <property type="match status" value="1"/>
</dbReference>
<dbReference type="Gene3D" id="1.10.10.10">
    <property type="entry name" value="Winged helix-like DNA-binding domain superfamily/Winged helix DNA-binding domain"/>
    <property type="match status" value="1"/>
</dbReference>
<dbReference type="Pfam" id="PF03704">
    <property type="entry name" value="BTAD"/>
    <property type="match status" value="1"/>
</dbReference>
<dbReference type="Proteomes" id="UP001165366">
    <property type="component" value="Unassembled WGS sequence"/>
</dbReference>
<comment type="caution">
    <text evidence="3">The sequence shown here is derived from an EMBL/GenBank/DDBJ whole genome shotgun (WGS) entry which is preliminary data.</text>
</comment>